<keyword evidence="3" id="KW-1185">Reference proteome</keyword>
<evidence type="ECO:0000313" key="3">
    <source>
        <dbReference type="Proteomes" id="UP000308199"/>
    </source>
</evidence>
<feature type="transmembrane region" description="Helical" evidence="1">
    <location>
        <begin position="39"/>
        <end position="60"/>
    </location>
</feature>
<dbReference type="EMBL" id="SGPK01001516">
    <property type="protein sequence ID" value="THG92839.1"/>
    <property type="molecule type" value="Genomic_DNA"/>
</dbReference>
<dbReference type="OrthoDB" id="1077582at2759"/>
<reference evidence="2 3" key="1">
    <citation type="submission" date="2019-02" db="EMBL/GenBank/DDBJ databases">
        <title>Genome sequencing of the rare red list fungi Phellinidium pouzarii.</title>
        <authorList>
            <person name="Buettner E."/>
            <person name="Kellner H."/>
        </authorList>
    </citation>
    <scope>NUCLEOTIDE SEQUENCE [LARGE SCALE GENOMIC DNA]</scope>
    <source>
        <strain evidence="2 3">DSM 108285</strain>
    </source>
</reference>
<organism evidence="2 3">
    <name type="scientific">Phellinidium pouzarii</name>
    <dbReference type="NCBI Taxonomy" id="167371"/>
    <lineage>
        <taxon>Eukaryota</taxon>
        <taxon>Fungi</taxon>
        <taxon>Dikarya</taxon>
        <taxon>Basidiomycota</taxon>
        <taxon>Agaricomycotina</taxon>
        <taxon>Agaricomycetes</taxon>
        <taxon>Hymenochaetales</taxon>
        <taxon>Hymenochaetaceae</taxon>
        <taxon>Phellinidium</taxon>
    </lineage>
</organism>
<keyword evidence="1" id="KW-0812">Transmembrane</keyword>
<dbReference type="Proteomes" id="UP000308199">
    <property type="component" value="Unassembled WGS sequence"/>
</dbReference>
<gene>
    <name evidence="2" type="ORF">EW145_g8567</name>
</gene>
<evidence type="ECO:0000256" key="1">
    <source>
        <dbReference type="SAM" id="Phobius"/>
    </source>
</evidence>
<protein>
    <submittedName>
        <fullName evidence="2">Uncharacterized protein</fullName>
    </submittedName>
</protein>
<name>A0A4S4K9F3_9AGAM</name>
<proteinExistence type="predicted"/>
<sequence>MRARNSTLAMPKSALDEMTKGEICFFRLLVPELENRIPITWTTFPYTIAFIVPLVFMAYLSRRPNTHVIRLLLLPAVLSITLHSCLGYLWTGQGMNVYNWGEGLVCLTSIAKALEYTFVKDGRFKVDEKRPGDISIPAISKKDYDPKDPTQASNGHVPITGLNRPGSSFLLLRLQDSLELVFAFRGIGWDFGRHVYIPPERKPLARRPFLIATFNSFACSFLALDFLESCLKLVPRVGSPHGGTIFLQSLPPV</sequence>
<dbReference type="AlphaFoldDB" id="A0A4S4K9F3"/>
<keyword evidence="1" id="KW-1133">Transmembrane helix</keyword>
<keyword evidence="1" id="KW-0472">Membrane</keyword>
<accession>A0A4S4K9F3</accession>
<feature type="non-terminal residue" evidence="2">
    <location>
        <position position="253"/>
    </location>
</feature>
<feature type="transmembrane region" description="Helical" evidence="1">
    <location>
        <begin position="72"/>
        <end position="91"/>
    </location>
</feature>
<comment type="caution">
    <text evidence="2">The sequence shown here is derived from an EMBL/GenBank/DDBJ whole genome shotgun (WGS) entry which is preliminary data.</text>
</comment>
<evidence type="ECO:0000313" key="2">
    <source>
        <dbReference type="EMBL" id="THG92839.1"/>
    </source>
</evidence>